<proteinExistence type="predicted"/>
<dbReference type="RefSeq" id="WP_110379532.1">
    <property type="nucleotide sequence ID" value="NZ_CP029288.2"/>
</dbReference>
<organism evidence="3 4">
    <name type="scientific">Acidianus sulfidivorans JP7</name>
    <dbReference type="NCBI Taxonomy" id="619593"/>
    <lineage>
        <taxon>Archaea</taxon>
        <taxon>Thermoproteota</taxon>
        <taxon>Thermoprotei</taxon>
        <taxon>Sulfolobales</taxon>
        <taxon>Sulfolobaceae</taxon>
        <taxon>Acidianus</taxon>
    </lineage>
</organism>
<name>A0A2U9IKT0_9CREN</name>
<feature type="domain" description="Transcription regulator AsnC/Lrp ligand binding" evidence="2">
    <location>
        <begin position="17"/>
        <end position="76"/>
    </location>
</feature>
<dbReference type="SUPFAM" id="SSF54909">
    <property type="entry name" value="Dimeric alpha+beta barrel"/>
    <property type="match status" value="1"/>
</dbReference>
<evidence type="ECO:0000256" key="1">
    <source>
        <dbReference type="ARBA" id="ARBA00029440"/>
    </source>
</evidence>
<protein>
    <submittedName>
        <fullName evidence="3">AsnC family transcriptional regulator</fullName>
    </submittedName>
</protein>
<dbReference type="Pfam" id="PF01037">
    <property type="entry name" value="AsnC_trans_reg"/>
    <property type="match status" value="1"/>
</dbReference>
<evidence type="ECO:0000313" key="3">
    <source>
        <dbReference type="EMBL" id="AWR96642.1"/>
    </source>
</evidence>
<evidence type="ECO:0000259" key="2">
    <source>
        <dbReference type="Pfam" id="PF01037"/>
    </source>
</evidence>
<reference evidence="3 4" key="1">
    <citation type="submission" date="2018-05" db="EMBL/GenBank/DDBJ databases">
        <title>Complete Genome Sequences of Extremely Thermoacidophilic, Metal-Mobilizing Type-Strain Members of the Archaeal Family Sulfolobaceae: Acidianus brierleyi DSM-1651T, Acidianus sulfidivorans DSM-18786T, Metallosphaera hakonensis DSM-7519T, and Metallosphaera prunae DSM-10039T.</title>
        <authorList>
            <person name="Counts J.A."/>
            <person name="Kelly R.M."/>
        </authorList>
    </citation>
    <scope>NUCLEOTIDE SEQUENCE [LARGE SCALE GENOMIC DNA]</scope>
    <source>
        <strain evidence="3 4">JP7</strain>
    </source>
</reference>
<dbReference type="EMBL" id="CP029288">
    <property type="protein sequence ID" value="AWR96642.1"/>
    <property type="molecule type" value="Genomic_DNA"/>
</dbReference>
<dbReference type="AlphaFoldDB" id="A0A2U9IKT0"/>
<evidence type="ECO:0000313" key="4">
    <source>
        <dbReference type="Proteomes" id="UP000248410"/>
    </source>
</evidence>
<dbReference type="Gene3D" id="3.30.70.920">
    <property type="match status" value="1"/>
</dbReference>
<dbReference type="OrthoDB" id="8136at2157"/>
<sequence length="76" mass="8405">MANVKAYVLLITSIGKELDVINDLKKINGVKNATAVYGEYDAVVELEASTLDELNKIINQVRRNPSIIRTVTLISM</sequence>
<dbReference type="InterPro" id="IPR019887">
    <property type="entry name" value="Tscrpt_reg_AsnC/Lrp_C"/>
</dbReference>
<comment type="pathway">
    <text evidence="1">Amino-acid biosynthesis.</text>
</comment>
<keyword evidence="4" id="KW-1185">Reference proteome</keyword>
<dbReference type="KEGG" id="asul:DFR86_03120"/>
<dbReference type="InterPro" id="IPR011008">
    <property type="entry name" value="Dimeric_a/b-barrel"/>
</dbReference>
<accession>A0A2U9IKT0</accession>
<dbReference type="GeneID" id="36836927"/>
<dbReference type="Proteomes" id="UP000248410">
    <property type="component" value="Chromosome"/>
</dbReference>
<gene>
    <name evidence="3" type="ORF">DFR86_03120</name>
</gene>